<name>A0A8J4H671_9BACL</name>
<dbReference type="EMBL" id="BOVK01000047">
    <property type="protein sequence ID" value="GIQ70405.1"/>
    <property type="molecule type" value="Genomic_DNA"/>
</dbReference>
<comment type="caution">
    <text evidence="1">The sequence shown here is derived from an EMBL/GenBank/DDBJ whole genome shotgun (WGS) entry which is preliminary data.</text>
</comment>
<evidence type="ECO:0000313" key="2">
    <source>
        <dbReference type="Proteomes" id="UP000677918"/>
    </source>
</evidence>
<keyword evidence="2" id="KW-1185">Reference proteome</keyword>
<accession>A0A8J4H671</accession>
<gene>
    <name evidence="1" type="ORF">XYCOK13_32290</name>
</gene>
<organism evidence="1 2">
    <name type="scientific">Xylanibacillus composti</name>
    <dbReference type="NCBI Taxonomy" id="1572762"/>
    <lineage>
        <taxon>Bacteria</taxon>
        <taxon>Bacillati</taxon>
        <taxon>Bacillota</taxon>
        <taxon>Bacilli</taxon>
        <taxon>Bacillales</taxon>
        <taxon>Paenibacillaceae</taxon>
        <taxon>Xylanibacillus</taxon>
    </lineage>
</organism>
<sequence>MEKPIYNQIGMGYDNTRKADPEITRNPLLNASAPGRVRVDYLSESPTCFLLHRI</sequence>
<proteinExistence type="predicted"/>
<dbReference type="AlphaFoldDB" id="A0A8J4H671"/>
<protein>
    <submittedName>
        <fullName evidence="1">Uncharacterized protein</fullName>
    </submittedName>
</protein>
<evidence type="ECO:0000313" key="1">
    <source>
        <dbReference type="EMBL" id="GIQ70405.1"/>
    </source>
</evidence>
<dbReference type="Proteomes" id="UP000677918">
    <property type="component" value="Unassembled WGS sequence"/>
</dbReference>
<reference evidence="1" key="1">
    <citation type="submission" date="2021-04" db="EMBL/GenBank/DDBJ databases">
        <title>Draft genome sequence of Xylanibacillus composti strain K13.</title>
        <authorList>
            <person name="Uke A."/>
            <person name="Chhe C."/>
            <person name="Baramee S."/>
            <person name="Kosugi A."/>
        </authorList>
    </citation>
    <scope>NUCLEOTIDE SEQUENCE</scope>
    <source>
        <strain evidence="1">K13</strain>
    </source>
</reference>